<dbReference type="Proteomes" id="UP000521313">
    <property type="component" value="Unassembled WGS sequence"/>
</dbReference>
<keyword evidence="1" id="KW-0812">Transmembrane</keyword>
<feature type="transmembrane region" description="Helical" evidence="1">
    <location>
        <begin position="742"/>
        <end position="762"/>
    </location>
</feature>
<feature type="transmembrane region" description="Helical" evidence="1">
    <location>
        <begin position="782"/>
        <end position="801"/>
    </location>
</feature>
<dbReference type="GO" id="GO:0005886">
    <property type="term" value="C:plasma membrane"/>
    <property type="evidence" value="ECO:0007669"/>
    <property type="project" value="TreeGrafter"/>
</dbReference>
<feature type="transmembrane region" description="Helical" evidence="1">
    <location>
        <begin position="316"/>
        <end position="336"/>
    </location>
</feature>
<name>A0A7W8D3G1_9FIRM</name>
<dbReference type="PANTHER" id="PTHR30572:SF4">
    <property type="entry name" value="ABC TRANSPORTER PERMEASE YTRF"/>
    <property type="match status" value="1"/>
</dbReference>
<organism evidence="2 3">
    <name type="scientific">Faecalicoccus acidiformans</name>
    <dbReference type="NCBI Taxonomy" id="915173"/>
    <lineage>
        <taxon>Bacteria</taxon>
        <taxon>Bacillati</taxon>
        <taxon>Bacillota</taxon>
        <taxon>Erysipelotrichia</taxon>
        <taxon>Erysipelotrichales</taxon>
        <taxon>Erysipelotrichaceae</taxon>
        <taxon>Faecalicoccus</taxon>
    </lineage>
</organism>
<evidence type="ECO:0008006" key="4">
    <source>
        <dbReference type="Google" id="ProtNLM"/>
    </source>
</evidence>
<evidence type="ECO:0000256" key="1">
    <source>
        <dbReference type="SAM" id="Phobius"/>
    </source>
</evidence>
<gene>
    <name evidence="2" type="ORF">HNQ43_001426</name>
</gene>
<evidence type="ECO:0000313" key="2">
    <source>
        <dbReference type="EMBL" id="MBB5185372.1"/>
    </source>
</evidence>
<reference evidence="2 3" key="1">
    <citation type="submission" date="2020-08" db="EMBL/GenBank/DDBJ databases">
        <title>Genomic Encyclopedia of Type Strains, Phase IV (KMG-IV): sequencing the most valuable type-strain genomes for metagenomic binning, comparative biology and taxonomic classification.</title>
        <authorList>
            <person name="Goeker M."/>
        </authorList>
    </citation>
    <scope>NUCLEOTIDE SEQUENCE [LARGE SCALE GENOMIC DNA]</scope>
    <source>
        <strain evidence="2 3">DSM 26963</strain>
    </source>
</reference>
<feature type="transmembrane region" description="Helical" evidence="1">
    <location>
        <begin position="290"/>
        <end position="310"/>
    </location>
</feature>
<dbReference type="AlphaFoldDB" id="A0A7W8D3G1"/>
<dbReference type="EMBL" id="JACHHD010000014">
    <property type="protein sequence ID" value="MBB5185372.1"/>
    <property type="molecule type" value="Genomic_DNA"/>
</dbReference>
<dbReference type="RefSeq" id="WP_183376269.1">
    <property type="nucleotide sequence ID" value="NZ_JACHHD010000014.1"/>
</dbReference>
<feature type="transmembrane region" description="Helical" evidence="1">
    <location>
        <begin position="238"/>
        <end position="260"/>
    </location>
</feature>
<sequence length="807" mass="93306">MKRHKFHYYSRNKKLILYLTAILAVSVLILLFTLYSQYHIYEITKDENEKWYGSWQGVVVDVSSENEDLLQEHELMEKTGTTGIYGNILSDDRSIGLVGYGDTQFFDMANLDLVKGHWPKKEGEIVVESQILDQLRKSYDLQLKISATVQTTEGHVTKDFTVCGIIDNYSSTWAIQRDFPNAFIAQSPGLIEQSKNIYLIPQKGYENILNEIHLEKNQEILENTAIEVNYNPFSTSNLSYTVIGLFAIVSSILLVSYTFFQWTRKHYKEIQILKSLGADHKILIKDLLHLYSKSMILPLFIFPISCLWMKLPGQMYLFAVILFLISLVLSILLSMIQVFRIPENINTYTEAILIRTRRLSVKQYKKMSPFRMAIRNIRWNLKRKIVQILLTSSLLVSLLLTLTSFNESRFMENYYNGFSDFLIQAEYDSQGNIKTIDPSIVTKLSSIQGVNYFESLYLSSGQFSVAWNDQSQAVFNKDFIDYPIFQIGDKGINQVFPNVLYVSSSRFKDRIFTDIDEGSFNEDTFNSGEEVILYLPAFCYSEAKNELDASQIYPLDNKEDSTNNVCTEIYEENSIKVGDEVTIQNRDGQQHQAKVQGIIRRPLNDSSKYDYTDSLLLQAFTLPYTVIASDSFFELEDPVSHISIWLDSDMNKAPIEETISTICSNEGLQLINKSTEKRIEVEKYERRVLIYAIITALLTFVSVMFLYYFFKQDDLVRMQRNEILSQLGIQRRKIRAIDNYELGIHLFCILCLSILLYVILFFGSHYQMNSVVPWMDSSFNSINMISYPLLILLFVGIYVLLAKIGRK</sequence>
<protein>
    <recommendedName>
        <fullName evidence="4">ABC transporter permease</fullName>
    </recommendedName>
</protein>
<feature type="transmembrane region" description="Helical" evidence="1">
    <location>
        <begin position="688"/>
        <end position="710"/>
    </location>
</feature>
<proteinExistence type="predicted"/>
<keyword evidence="1" id="KW-0472">Membrane</keyword>
<evidence type="ECO:0000313" key="3">
    <source>
        <dbReference type="Proteomes" id="UP000521313"/>
    </source>
</evidence>
<keyword evidence="1" id="KW-1133">Transmembrane helix</keyword>
<feature type="transmembrane region" description="Helical" evidence="1">
    <location>
        <begin position="15"/>
        <end position="35"/>
    </location>
</feature>
<accession>A0A7W8D3G1</accession>
<comment type="caution">
    <text evidence="2">The sequence shown here is derived from an EMBL/GenBank/DDBJ whole genome shotgun (WGS) entry which is preliminary data.</text>
</comment>
<dbReference type="PANTHER" id="PTHR30572">
    <property type="entry name" value="MEMBRANE COMPONENT OF TRANSPORTER-RELATED"/>
    <property type="match status" value="1"/>
</dbReference>
<dbReference type="GO" id="GO:0022857">
    <property type="term" value="F:transmembrane transporter activity"/>
    <property type="evidence" value="ECO:0007669"/>
    <property type="project" value="TreeGrafter"/>
</dbReference>
<dbReference type="InterPro" id="IPR050250">
    <property type="entry name" value="Macrolide_Exporter_MacB"/>
</dbReference>